<accession>A0A8K0JMV9</accession>
<keyword evidence="3" id="KW-1185">Reference proteome</keyword>
<organism evidence="2 3">
    <name type="scientific">Filobasidium floriforme</name>
    <dbReference type="NCBI Taxonomy" id="5210"/>
    <lineage>
        <taxon>Eukaryota</taxon>
        <taxon>Fungi</taxon>
        <taxon>Dikarya</taxon>
        <taxon>Basidiomycota</taxon>
        <taxon>Agaricomycotina</taxon>
        <taxon>Tremellomycetes</taxon>
        <taxon>Filobasidiales</taxon>
        <taxon>Filobasidiaceae</taxon>
        <taxon>Filobasidium</taxon>
    </lineage>
</organism>
<dbReference type="EMBL" id="JABELV010000061">
    <property type="protein sequence ID" value="KAG7544242.1"/>
    <property type="molecule type" value="Genomic_DNA"/>
</dbReference>
<gene>
    <name evidence="2" type="ORF">FFLO_03355</name>
</gene>
<proteinExistence type="predicted"/>
<dbReference type="AlphaFoldDB" id="A0A8K0JMV9"/>
<feature type="compositionally biased region" description="Low complexity" evidence="1">
    <location>
        <begin position="324"/>
        <end position="335"/>
    </location>
</feature>
<evidence type="ECO:0000313" key="3">
    <source>
        <dbReference type="Proteomes" id="UP000812966"/>
    </source>
</evidence>
<feature type="compositionally biased region" description="Polar residues" evidence="1">
    <location>
        <begin position="549"/>
        <end position="570"/>
    </location>
</feature>
<reference evidence="2" key="1">
    <citation type="submission" date="2020-04" db="EMBL/GenBank/DDBJ databases">
        <title>Analysis of mating type loci in Filobasidium floriforme.</title>
        <authorList>
            <person name="Nowrousian M."/>
        </authorList>
    </citation>
    <scope>NUCLEOTIDE SEQUENCE</scope>
    <source>
        <strain evidence="2">CBS 6242</strain>
    </source>
</reference>
<feature type="region of interest" description="Disordered" evidence="1">
    <location>
        <begin position="1"/>
        <end position="40"/>
    </location>
</feature>
<feature type="region of interest" description="Disordered" evidence="1">
    <location>
        <begin position="602"/>
        <end position="645"/>
    </location>
</feature>
<name>A0A8K0JMV9_9TREE</name>
<feature type="compositionally biased region" description="Polar residues" evidence="1">
    <location>
        <begin position="625"/>
        <end position="645"/>
    </location>
</feature>
<feature type="compositionally biased region" description="Acidic residues" evidence="1">
    <location>
        <begin position="447"/>
        <end position="456"/>
    </location>
</feature>
<dbReference type="Proteomes" id="UP000812966">
    <property type="component" value="Unassembled WGS sequence"/>
</dbReference>
<feature type="region of interest" description="Disordered" evidence="1">
    <location>
        <begin position="250"/>
        <end position="270"/>
    </location>
</feature>
<evidence type="ECO:0000256" key="1">
    <source>
        <dbReference type="SAM" id="MobiDB-lite"/>
    </source>
</evidence>
<feature type="region of interest" description="Disordered" evidence="1">
    <location>
        <begin position="319"/>
        <end position="465"/>
    </location>
</feature>
<feature type="compositionally biased region" description="Basic and acidic residues" evidence="1">
    <location>
        <begin position="386"/>
        <end position="398"/>
    </location>
</feature>
<feature type="region of interest" description="Disordered" evidence="1">
    <location>
        <begin position="549"/>
        <end position="580"/>
    </location>
</feature>
<sequence>MMLSRSNSTMSSSTNTSTTAGPGAGLSRPRKRADHIPSLTLPELSPVPLNDLEAVDKMLMRCDEAELEGVVDRERRRWEAIPEELFARPVSSGPSSPGKRNRIRSTASFLHLAHTSARSLQEYDTLYADHSGPARNRPIDHTRSISRINVGPNIVRQTDDAWRLIAKHKRLPNTDQEMHHWIMEDDRRTARKNRSRTALGGYKRHDIRGIKRTLTEGEGSGLKLNLPEGPAGLSLGGSGMASSASATFTFSSTSTSTSTDTGSGSAGGSVAVAKEMRDEGTSRYFTSNEAGPSTSTPNAKEAQEIDPDRTVTAVKLVTAPVPVPASSQSQRSSASQRKRPNSQTNRLGFVATKPSSQEIAQPPVKNKNSWNNARASLLAEKRRRLSDHQKEEEAKRASAEGSGSGSNKLDMARPSSNAGTAANTIRAEERSARPTWAVVNKSPASSETEDESDDEGGAGMASMAIVKQRMGKPRLLEEAFRRTKAVAVQEMEVDELGSSSLPSAAPPPRKGQVAAMQEEYDELASSLNLPLPSNTVEISFEDILTSTPRKIQPVRHQSSPASKSFHQMSQEAEPEDDTDEDVDMDLQNMLDAPSAYRRHLFNPPDYNTPPASQTQLRSDGKGMSRATSWATNEMGSPRSSQRMSTQRVNVMVGKKGQEAVDLLLGDLQNQF</sequence>
<protein>
    <submittedName>
        <fullName evidence="2">Uncharacterized protein</fullName>
    </submittedName>
</protein>
<feature type="region of interest" description="Disordered" evidence="1">
    <location>
        <begin position="283"/>
        <end position="306"/>
    </location>
</feature>
<comment type="caution">
    <text evidence="2">The sequence shown here is derived from an EMBL/GenBank/DDBJ whole genome shotgun (WGS) entry which is preliminary data.</text>
</comment>
<feature type="compositionally biased region" description="Polar residues" evidence="1">
    <location>
        <begin position="283"/>
        <end position="298"/>
    </location>
</feature>
<evidence type="ECO:0000313" key="2">
    <source>
        <dbReference type="EMBL" id="KAG7544242.1"/>
    </source>
</evidence>
<feature type="compositionally biased region" description="Low complexity" evidence="1">
    <location>
        <begin position="1"/>
        <end position="19"/>
    </location>
</feature>
<feature type="compositionally biased region" description="Polar residues" evidence="1">
    <location>
        <begin position="414"/>
        <end position="423"/>
    </location>
</feature>